<dbReference type="InterPro" id="IPR015655">
    <property type="entry name" value="PP2C"/>
</dbReference>
<dbReference type="Pfam" id="PF00481">
    <property type="entry name" value="PP2C"/>
    <property type="match status" value="1"/>
</dbReference>
<evidence type="ECO:0000259" key="3">
    <source>
        <dbReference type="PROSITE" id="PS51746"/>
    </source>
</evidence>
<gene>
    <name evidence="4" type="ORF">MSP1404_LOCUS7836</name>
</gene>
<dbReference type="CDD" id="cd00143">
    <property type="entry name" value="PP2Cc"/>
    <property type="match status" value="1"/>
</dbReference>
<reference evidence="4" key="1">
    <citation type="submission" date="2021-01" db="EMBL/GenBank/DDBJ databases">
        <authorList>
            <person name="Corre E."/>
            <person name="Pelletier E."/>
            <person name="Niang G."/>
            <person name="Scheremetjew M."/>
            <person name="Finn R."/>
            <person name="Kale V."/>
            <person name="Holt S."/>
            <person name="Cochrane G."/>
            <person name="Meng A."/>
            <person name="Brown T."/>
            <person name="Cohen L."/>
        </authorList>
    </citation>
    <scope>NUCLEOTIDE SEQUENCE</scope>
    <source>
        <strain evidence="4">CCMP494</strain>
    </source>
</reference>
<evidence type="ECO:0000313" key="4">
    <source>
        <dbReference type="EMBL" id="CAD8590432.1"/>
    </source>
</evidence>
<dbReference type="PROSITE" id="PS51746">
    <property type="entry name" value="PPM_2"/>
    <property type="match status" value="1"/>
</dbReference>
<dbReference type="Gene3D" id="3.60.40.10">
    <property type="entry name" value="PPM-type phosphatase domain"/>
    <property type="match status" value="1"/>
</dbReference>
<dbReference type="InterPro" id="IPR036457">
    <property type="entry name" value="PPM-type-like_dom_sf"/>
</dbReference>
<dbReference type="AlphaFoldDB" id="A0A7S0KT16"/>
<feature type="compositionally biased region" description="Basic and acidic residues" evidence="2">
    <location>
        <begin position="1"/>
        <end position="14"/>
    </location>
</feature>
<dbReference type="SMART" id="SM00331">
    <property type="entry name" value="PP2C_SIG"/>
    <property type="match status" value="1"/>
</dbReference>
<dbReference type="EMBL" id="HBEV01010222">
    <property type="protein sequence ID" value="CAD8590432.1"/>
    <property type="molecule type" value="Transcribed_RNA"/>
</dbReference>
<evidence type="ECO:0000256" key="2">
    <source>
        <dbReference type="SAM" id="MobiDB-lite"/>
    </source>
</evidence>
<organism evidence="4">
    <name type="scientific">Micromonas pusilla</name>
    <name type="common">Picoplanktonic green alga</name>
    <name type="synonym">Chromulina pusilla</name>
    <dbReference type="NCBI Taxonomy" id="38833"/>
    <lineage>
        <taxon>Eukaryota</taxon>
        <taxon>Viridiplantae</taxon>
        <taxon>Chlorophyta</taxon>
        <taxon>Mamiellophyceae</taxon>
        <taxon>Mamiellales</taxon>
        <taxon>Mamiellaceae</taxon>
        <taxon>Micromonas</taxon>
    </lineage>
</organism>
<dbReference type="SUPFAM" id="SSF81606">
    <property type="entry name" value="PP2C-like"/>
    <property type="match status" value="1"/>
</dbReference>
<proteinExistence type="predicted"/>
<feature type="region of interest" description="Disordered" evidence="2">
    <location>
        <begin position="1"/>
        <end position="20"/>
    </location>
</feature>
<dbReference type="InterPro" id="IPR001932">
    <property type="entry name" value="PPM-type_phosphatase-like_dom"/>
</dbReference>
<evidence type="ECO:0000256" key="1">
    <source>
        <dbReference type="SAM" id="Coils"/>
    </source>
</evidence>
<dbReference type="SMART" id="SM00332">
    <property type="entry name" value="PP2Cc"/>
    <property type="match status" value="1"/>
</dbReference>
<dbReference type="GO" id="GO:0004722">
    <property type="term" value="F:protein serine/threonine phosphatase activity"/>
    <property type="evidence" value="ECO:0007669"/>
    <property type="project" value="InterPro"/>
</dbReference>
<feature type="coiled-coil region" evidence="1">
    <location>
        <begin position="344"/>
        <end position="423"/>
    </location>
</feature>
<sequence>MSGEVHVHPSHAEDPTGYPPCRVAHSRKVMKGEDKSFAAPGAEWRGVRFDAFGLFDGHGGKDAADHCAEAFVPALLNALDAPGPFDPERADPEDVFEDRVADALVRAFAQVDAQFLARDIHSGATATMCVVNGRHVHSAAVGDSLATLDCGHGCAPVRLTPEHRLDTSAAERKRIEENGGEVRATAFEDGKPVGPLRVWPGGLAVSRSIGDRDGKKGGVSSEPEVSAVLVPDSQPGFRLVLASDGLWDAVTVKQAAQCGAKLGTGPCAAALCKLAQKQKDNRDDITVMVVDYLADAADKSPLTNKPPWRTELEVAWPLSRRRRYDPVLPASARRRARVDGDAEAERVEREAIEAARARAAAEAARARAASLEETARGRDARVDEAMGHVDALRAELEASEATRVAAETETSRLRRELVEARETQILPDLAALDEMESRLHSLAGSLRAREREVASLNGTVEAQVMERRALAEELRGARDREAKLAAALEKERELRRRAPRGSQNAGTNGGGKDRPMTKSMSRAFKTLRY</sequence>
<name>A0A7S0KT16_MICPS</name>
<feature type="domain" description="PPM-type phosphatase" evidence="3">
    <location>
        <begin position="20"/>
        <end position="292"/>
    </location>
</feature>
<protein>
    <recommendedName>
        <fullName evidence="3">PPM-type phosphatase domain-containing protein</fullName>
    </recommendedName>
</protein>
<dbReference type="PANTHER" id="PTHR47992">
    <property type="entry name" value="PROTEIN PHOSPHATASE"/>
    <property type="match status" value="1"/>
</dbReference>
<feature type="region of interest" description="Disordered" evidence="2">
    <location>
        <begin position="488"/>
        <end position="529"/>
    </location>
</feature>
<accession>A0A7S0KT16</accession>
<keyword evidence="1" id="KW-0175">Coiled coil</keyword>